<accession>A0A8T0A066</accession>
<protein>
    <submittedName>
        <fullName evidence="2">F-box domain-containing protein</fullName>
    </submittedName>
</protein>
<name>A0A8T0A066_9BILA</name>
<evidence type="ECO:0000313" key="2">
    <source>
        <dbReference type="EMBL" id="KAF7639401.1"/>
    </source>
</evidence>
<dbReference type="InterPro" id="IPR036047">
    <property type="entry name" value="F-box-like_dom_sf"/>
</dbReference>
<dbReference type="AlphaFoldDB" id="A0A8T0A066"/>
<reference evidence="2" key="1">
    <citation type="journal article" date="2020" name="Ecol. Evol.">
        <title>Genome structure and content of the rice root-knot nematode (Meloidogyne graminicola).</title>
        <authorList>
            <person name="Phan N.T."/>
            <person name="Danchin E.G.J."/>
            <person name="Klopp C."/>
            <person name="Perfus-Barbeoch L."/>
            <person name="Kozlowski D.K."/>
            <person name="Koutsovoulos G.D."/>
            <person name="Lopez-Roques C."/>
            <person name="Bouchez O."/>
            <person name="Zahm M."/>
            <person name="Besnard G."/>
            <person name="Bellafiore S."/>
        </authorList>
    </citation>
    <scope>NUCLEOTIDE SEQUENCE</scope>
    <source>
        <strain evidence="2">VN-18</strain>
    </source>
</reference>
<dbReference type="CDD" id="cd09917">
    <property type="entry name" value="F-box_SF"/>
    <property type="match status" value="1"/>
</dbReference>
<dbReference type="SUPFAM" id="SSF81383">
    <property type="entry name" value="F-box domain"/>
    <property type="match status" value="1"/>
</dbReference>
<organism evidence="2 3">
    <name type="scientific">Meloidogyne graminicola</name>
    <dbReference type="NCBI Taxonomy" id="189291"/>
    <lineage>
        <taxon>Eukaryota</taxon>
        <taxon>Metazoa</taxon>
        <taxon>Ecdysozoa</taxon>
        <taxon>Nematoda</taxon>
        <taxon>Chromadorea</taxon>
        <taxon>Rhabditida</taxon>
        <taxon>Tylenchina</taxon>
        <taxon>Tylenchomorpha</taxon>
        <taxon>Tylenchoidea</taxon>
        <taxon>Meloidogynidae</taxon>
        <taxon>Meloidogyninae</taxon>
        <taxon>Meloidogyne</taxon>
    </lineage>
</organism>
<feature type="domain" description="F-box" evidence="1">
    <location>
        <begin position="19"/>
        <end position="69"/>
    </location>
</feature>
<dbReference type="OrthoDB" id="435188at2759"/>
<dbReference type="PROSITE" id="PS50181">
    <property type="entry name" value="FBOX"/>
    <property type="match status" value="1"/>
</dbReference>
<gene>
    <name evidence="2" type="ORF">Mgra_00001071</name>
</gene>
<dbReference type="EMBL" id="JABEBT010000005">
    <property type="protein sequence ID" value="KAF7639401.1"/>
    <property type="molecule type" value="Genomic_DNA"/>
</dbReference>
<comment type="caution">
    <text evidence="2">The sequence shown here is derived from an EMBL/GenBank/DDBJ whole genome shotgun (WGS) entry which is preliminary data.</text>
</comment>
<proteinExistence type="predicted"/>
<evidence type="ECO:0000313" key="3">
    <source>
        <dbReference type="Proteomes" id="UP000605970"/>
    </source>
</evidence>
<dbReference type="Proteomes" id="UP000605970">
    <property type="component" value="Unassembled WGS sequence"/>
</dbReference>
<dbReference type="Gene3D" id="1.20.1280.50">
    <property type="match status" value="1"/>
</dbReference>
<dbReference type="Pfam" id="PF12937">
    <property type="entry name" value="F-box-like"/>
    <property type="match status" value="1"/>
</dbReference>
<keyword evidence="3" id="KW-1185">Reference proteome</keyword>
<evidence type="ECO:0000259" key="1">
    <source>
        <dbReference type="PROSITE" id="PS50181"/>
    </source>
</evidence>
<dbReference type="InterPro" id="IPR001810">
    <property type="entry name" value="F-box_dom"/>
</dbReference>
<sequence length="373" mass="44078">MDNIVSTLFKDFLFGDKVVKGMEYLPNEIILKILKNLNFNELFKLKQTCRYFNEFITKYNLDRKRFDMLQVFGHLHYQTDQFHHLKHDSKAIEFPLSKVLQDKWQSAVDNKMLVFIKLEPLRFCNPRIALHITGIDPSSKIVLIFTEFGKKPSTNKVLLLPLCPQNIEALKIVRYWLKQLFLCVWGIVQFNEYILNPEMVKLLFDDDEISKMKFNCQTVRMTMFNHSMDDLKFTFDYLVINSSLHILTDIGRISEKGKIIIFNILLSEGYRIPEVVFPDGIRINDLTIYNKIINDLETATDLTKLVNKIKFYCEDWSPSEIIVKGIEMNEVNKGKKIYKIKNINDPKMEFSIKWTFNEDENEKIKEIEISKIK</sequence>
<dbReference type="SMART" id="SM00256">
    <property type="entry name" value="FBOX"/>
    <property type="match status" value="1"/>
</dbReference>